<proteinExistence type="predicted"/>
<gene>
    <name evidence="3" type="ordered locus">HCH_05539</name>
</gene>
<dbReference type="KEGG" id="hch:HCH_05539"/>
<organism evidence="3 4">
    <name type="scientific">Hahella chejuensis (strain KCTC 2396)</name>
    <dbReference type="NCBI Taxonomy" id="349521"/>
    <lineage>
        <taxon>Bacteria</taxon>
        <taxon>Pseudomonadati</taxon>
        <taxon>Pseudomonadota</taxon>
        <taxon>Gammaproteobacteria</taxon>
        <taxon>Oceanospirillales</taxon>
        <taxon>Hahellaceae</taxon>
        <taxon>Hahella</taxon>
    </lineage>
</organism>
<feature type="compositionally biased region" description="Low complexity" evidence="1">
    <location>
        <begin position="254"/>
        <end position="270"/>
    </location>
</feature>
<accession>Q2SAX4</accession>
<feature type="compositionally biased region" description="Polar residues" evidence="1">
    <location>
        <begin position="179"/>
        <end position="191"/>
    </location>
</feature>
<dbReference type="Proteomes" id="UP000000238">
    <property type="component" value="Chromosome"/>
</dbReference>
<dbReference type="eggNOG" id="ENOG5030GR8">
    <property type="taxonomic scope" value="Bacteria"/>
</dbReference>
<keyword evidence="4" id="KW-1185">Reference proteome</keyword>
<evidence type="ECO:0000256" key="1">
    <source>
        <dbReference type="SAM" id="MobiDB-lite"/>
    </source>
</evidence>
<keyword evidence="2" id="KW-0732">Signal</keyword>
<dbReference type="AlphaFoldDB" id="Q2SAX4"/>
<protein>
    <submittedName>
        <fullName evidence="3">Uncharacterized protein</fullName>
    </submittedName>
</protein>
<sequence length="286" mass="30217">MKKLLLHSGAGLLLLPLLAALMLAASAQATTLIYKDFNSLVAEAQGIVVGTVKEVVSQRAEDRQLYTYVRLADVETLAGVYHDNELTLMMSGGYDGRNGLHVEGSPEFSAGERVVLFVEGNGQRMVPLVGWGQGVFRLQNNDRGAAIVTDDVGNEVYGVGEKGEILKANRHAQRAQIASSAHLTNSSSAQAKASAGRSDGGAAMLAPQEAKGAPMSADRFLGMLRQQAQSRAFAQELRSVKVGQALERKGRDAGSGASASSMSDESAASALPRRTQQGARSSMDRD</sequence>
<feature type="region of interest" description="Disordered" evidence="1">
    <location>
        <begin position="239"/>
        <end position="286"/>
    </location>
</feature>
<feature type="region of interest" description="Disordered" evidence="1">
    <location>
        <begin position="179"/>
        <end position="211"/>
    </location>
</feature>
<evidence type="ECO:0000313" key="4">
    <source>
        <dbReference type="Proteomes" id="UP000000238"/>
    </source>
</evidence>
<dbReference type="RefSeq" id="WP_011399263.1">
    <property type="nucleotide sequence ID" value="NC_007645.1"/>
</dbReference>
<dbReference type="EMBL" id="CP000155">
    <property type="protein sequence ID" value="ABC32200.1"/>
    <property type="molecule type" value="Genomic_DNA"/>
</dbReference>
<dbReference type="HOGENOM" id="CLU_972431_0_0_6"/>
<reference evidence="3 4" key="1">
    <citation type="journal article" date="2005" name="Nucleic Acids Res.">
        <title>Genomic blueprint of Hahella chejuensis, a marine microbe producing an algicidal agent.</title>
        <authorList>
            <person name="Jeong H."/>
            <person name="Yim J.H."/>
            <person name="Lee C."/>
            <person name="Choi S.-H."/>
            <person name="Park Y.K."/>
            <person name="Yoon S.H."/>
            <person name="Hur C.-G."/>
            <person name="Kang H.-Y."/>
            <person name="Kim D."/>
            <person name="Lee H.H."/>
            <person name="Park K.H."/>
            <person name="Park S.-H."/>
            <person name="Park H.-S."/>
            <person name="Lee H.K."/>
            <person name="Oh T.K."/>
            <person name="Kim J.F."/>
        </authorList>
    </citation>
    <scope>NUCLEOTIDE SEQUENCE [LARGE SCALE GENOMIC DNA]</scope>
    <source>
        <strain evidence="3 4">KCTC 2396</strain>
    </source>
</reference>
<feature type="chain" id="PRO_5004214907" evidence="2">
    <location>
        <begin position="30"/>
        <end position="286"/>
    </location>
</feature>
<dbReference type="OrthoDB" id="8481143at2"/>
<feature type="signal peptide" evidence="2">
    <location>
        <begin position="1"/>
        <end position="29"/>
    </location>
</feature>
<evidence type="ECO:0000313" key="3">
    <source>
        <dbReference type="EMBL" id="ABC32200.1"/>
    </source>
</evidence>
<dbReference type="STRING" id="349521.HCH_05539"/>
<evidence type="ECO:0000256" key="2">
    <source>
        <dbReference type="SAM" id="SignalP"/>
    </source>
</evidence>
<name>Q2SAX4_HAHCH</name>